<evidence type="ECO:0000259" key="4">
    <source>
        <dbReference type="PROSITE" id="PS50011"/>
    </source>
</evidence>
<dbReference type="SUPFAM" id="SSF56112">
    <property type="entry name" value="Protein kinase-like (PK-like)"/>
    <property type="match status" value="1"/>
</dbReference>
<dbReference type="GO" id="GO:0007166">
    <property type="term" value="P:cell surface receptor signaling pathway"/>
    <property type="evidence" value="ECO:0007669"/>
    <property type="project" value="InterPro"/>
</dbReference>
<reference evidence="6" key="1">
    <citation type="journal article" date="2023" name="Commun. Biol.">
        <title>Genome analysis of Parmales, the sister group of diatoms, reveals the evolutionary specialization of diatoms from phago-mixotrophs to photoautotrophs.</title>
        <authorList>
            <person name="Ban H."/>
            <person name="Sato S."/>
            <person name="Yoshikawa S."/>
            <person name="Yamada K."/>
            <person name="Nakamura Y."/>
            <person name="Ichinomiya M."/>
            <person name="Sato N."/>
            <person name="Blanc-Mathieu R."/>
            <person name="Endo H."/>
            <person name="Kuwata A."/>
            <person name="Ogata H."/>
        </authorList>
    </citation>
    <scope>NUCLEOTIDE SEQUENCE [LARGE SCALE GENOMIC DNA]</scope>
    <source>
        <strain evidence="6">NIES 3700</strain>
    </source>
</reference>
<feature type="region of interest" description="Disordered" evidence="3">
    <location>
        <begin position="466"/>
        <end position="514"/>
    </location>
</feature>
<gene>
    <name evidence="5" type="ORF">TrLO_g11874</name>
</gene>
<dbReference type="SMART" id="SM00220">
    <property type="entry name" value="S_TKc"/>
    <property type="match status" value="1"/>
</dbReference>
<dbReference type="AlphaFoldDB" id="A0A9W7AV97"/>
<feature type="compositionally biased region" description="Gly residues" evidence="3">
    <location>
        <begin position="474"/>
        <end position="486"/>
    </location>
</feature>
<dbReference type="Gene3D" id="1.10.510.10">
    <property type="entry name" value="Transferase(Phosphotransferase) domain 1"/>
    <property type="match status" value="1"/>
</dbReference>
<feature type="compositionally biased region" description="Basic and acidic residues" evidence="3">
    <location>
        <begin position="488"/>
        <end position="510"/>
    </location>
</feature>
<dbReference type="InterPro" id="IPR051681">
    <property type="entry name" value="Ser/Thr_Kinases-Pseudokinases"/>
</dbReference>
<evidence type="ECO:0000313" key="5">
    <source>
        <dbReference type="EMBL" id="GMH76590.1"/>
    </source>
</evidence>
<dbReference type="InterPro" id="IPR036537">
    <property type="entry name" value="Adaptor_Cbl_N_dom_sf"/>
</dbReference>
<dbReference type="Proteomes" id="UP001165122">
    <property type="component" value="Unassembled WGS sequence"/>
</dbReference>
<keyword evidence="1" id="KW-0547">Nucleotide-binding</keyword>
<protein>
    <recommendedName>
        <fullName evidence="4">Protein kinase domain-containing protein</fullName>
    </recommendedName>
</protein>
<dbReference type="InterPro" id="IPR000719">
    <property type="entry name" value="Prot_kinase_dom"/>
</dbReference>
<dbReference type="OrthoDB" id="197391at2759"/>
<dbReference type="GO" id="GO:0005524">
    <property type="term" value="F:ATP binding"/>
    <property type="evidence" value="ECO:0007669"/>
    <property type="project" value="UniProtKB-KW"/>
</dbReference>
<evidence type="ECO:0000256" key="2">
    <source>
        <dbReference type="ARBA" id="ARBA00022840"/>
    </source>
</evidence>
<dbReference type="PROSITE" id="PS00108">
    <property type="entry name" value="PROTEIN_KINASE_ST"/>
    <property type="match status" value="1"/>
</dbReference>
<dbReference type="InterPro" id="IPR059179">
    <property type="entry name" value="MLKL-like_MCAfunc"/>
</dbReference>
<dbReference type="Gene3D" id="1.20.930.20">
    <property type="entry name" value="Adaptor protein Cbl, N-terminal domain"/>
    <property type="match status" value="1"/>
</dbReference>
<dbReference type="Pfam" id="PF07714">
    <property type="entry name" value="PK_Tyr_Ser-Thr"/>
    <property type="match status" value="1"/>
</dbReference>
<dbReference type="PANTHER" id="PTHR44329:SF298">
    <property type="entry name" value="MIXED LINEAGE KINASE DOMAIN-LIKE PROTEIN"/>
    <property type="match status" value="1"/>
</dbReference>
<dbReference type="InterPro" id="IPR001245">
    <property type="entry name" value="Ser-Thr/Tyr_kinase_cat_dom"/>
</dbReference>
<proteinExistence type="predicted"/>
<dbReference type="CDD" id="cd21037">
    <property type="entry name" value="MLKL_NTD"/>
    <property type="match status" value="1"/>
</dbReference>
<evidence type="ECO:0000256" key="3">
    <source>
        <dbReference type="SAM" id="MobiDB-lite"/>
    </source>
</evidence>
<feature type="domain" description="Protein kinase" evidence="4">
    <location>
        <begin position="185"/>
        <end position="467"/>
    </location>
</feature>
<dbReference type="InterPro" id="IPR011009">
    <property type="entry name" value="Kinase-like_dom_sf"/>
</dbReference>
<dbReference type="PROSITE" id="PS50011">
    <property type="entry name" value="PROTEIN_KINASE_DOM"/>
    <property type="match status" value="1"/>
</dbReference>
<feature type="region of interest" description="Disordered" evidence="3">
    <location>
        <begin position="542"/>
        <end position="562"/>
    </location>
</feature>
<dbReference type="GO" id="GO:0004674">
    <property type="term" value="F:protein serine/threonine kinase activity"/>
    <property type="evidence" value="ECO:0007669"/>
    <property type="project" value="TreeGrafter"/>
</dbReference>
<accession>A0A9W7AV97</accession>
<dbReference type="PANTHER" id="PTHR44329">
    <property type="entry name" value="SERINE/THREONINE-PROTEIN KINASE TNNI3K-RELATED"/>
    <property type="match status" value="1"/>
</dbReference>
<dbReference type="EMBL" id="BRXW01000770">
    <property type="protein sequence ID" value="GMH76590.1"/>
    <property type="molecule type" value="Genomic_DNA"/>
</dbReference>
<comment type="caution">
    <text evidence="5">The sequence shown here is derived from an EMBL/GenBank/DDBJ whole genome shotgun (WGS) entry which is preliminary data.</text>
</comment>
<sequence length="577" mass="64895">MSSFAGHAAQGASILLAAGEVLPVVGEICKTAQELLDLIQQVGAVNSTIESVRETVARIDPVLERFQPPAIEGGEPIEINSTILQNMEDLQKKVEKISRHVRNWLKKGKVGKMLTSGKYLAKFNNDIKEIDKLLNMFSVTVGVDTNLAVRALTKSAEKRNRRESASKTRNDILFNLEKNVKDYDYKSNKPFANGSTADMYLINYNGHEMAAKVFNLRMLSTVQRVNKLREFKKELAIMQSCAHPNIIKIFGATTTEPERLTMIMEFIEGGSLREVLDKGVGGTGRMLEVSEKTRILRDIAVGMQYLYGRDPVIQHRDLKSPNILITKDLRGKVTDFGLSKSELTLNTMTMTSMATTASGFKGTPQWSAPEILEEEGAFTEKADVFSFAVIMFEVLTGAKPWEVEGKAVTLANLIMKVVVKKERPSPMPQVNRRLTMLLKRGWAQLPEDRPDFERIVDELKGEGEEPVGVWGELTGEGGGEGEGQGEGANKRGSLERKQKELEEGKAEVERMRKKRKADVEEIELAWKQLKEDKRLIQEQASKELEEEKRKAKDQARKELEEERKAKEVFHNFNLEVK</sequence>
<evidence type="ECO:0000256" key="1">
    <source>
        <dbReference type="ARBA" id="ARBA00022741"/>
    </source>
</evidence>
<dbReference type="InterPro" id="IPR008271">
    <property type="entry name" value="Ser/Thr_kinase_AS"/>
</dbReference>
<organism evidence="5 6">
    <name type="scientific">Triparma laevis f. longispina</name>
    <dbReference type="NCBI Taxonomy" id="1714387"/>
    <lineage>
        <taxon>Eukaryota</taxon>
        <taxon>Sar</taxon>
        <taxon>Stramenopiles</taxon>
        <taxon>Ochrophyta</taxon>
        <taxon>Bolidophyceae</taxon>
        <taxon>Parmales</taxon>
        <taxon>Triparmaceae</taxon>
        <taxon>Triparma</taxon>
    </lineage>
</organism>
<name>A0A9W7AV97_9STRA</name>
<keyword evidence="6" id="KW-1185">Reference proteome</keyword>
<evidence type="ECO:0000313" key="6">
    <source>
        <dbReference type="Proteomes" id="UP001165122"/>
    </source>
</evidence>
<keyword evidence="2" id="KW-0067">ATP-binding</keyword>